<dbReference type="Gene3D" id="2.60.120.260">
    <property type="entry name" value="Galactose-binding domain-like"/>
    <property type="match status" value="1"/>
</dbReference>
<evidence type="ECO:0000256" key="1">
    <source>
        <dbReference type="SAM" id="SignalP"/>
    </source>
</evidence>
<dbReference type="InterPro" id="IPR036514">
    <property type="entry name" value="SGNH_hydro_sf"/>
</dbReference>
<dbReference type="PANTHER" id="PTHR37834:SF2">
    <property type="entry name" value="ESTERASE, SGNH HYDROLASE-TYPE"/>
    <property type="match status" value="1"/>
</dbReference>
<organism evidence="3 4">
    <name type="scientific">Vibrio nigripulchritudo SOn1</name>
    <dbReference type="NCBI Taxonomy" id="1238450"/>
    <lineage>
        <taxon>Bacteria</taxon>
        <taxon>Pseudomonadati</taxon>
        <taxon>Pseudomonadota</taxon>
        <taxon>Gammaproteobacteria</taxon>
        <taxon>Vibrionales</taxon>
        <taxon>Vibrionaceae</taxon>
        <taxon>Vibrio</taxon>
    </lineage>
</organism>
<proteinExistence type="predicted"/>
<dbReference type="Proteomes" id="UP000018211">
    <property type="component" value="Unassembled WGS sequence"/>
</dbReference>
<dbReference type="Pfam" id="PF00657">
    <property type="entry name" value="Lipase_GDSL"/>
    <property type="match status" value="1"/>
</dbReference>
<dbReference type="Pfam" id="PF17996">
    <property type="entry name" value="CE2_N"/>
    <property type="match status" value="1"/>
</dbReference>
<dbReference type="InterPro" id="IPR037461">
    <property type="entry name" value="CtCE2-like_dom"/>
</dbReference>
<dbReference type="InterPro" id="IPR001087">
    <property type="entry name" value="GDSL"/>
</dbReference>
<dbReference type="SUPFAM" id="SSF52266">
    <property type="entry name" value="SGNH hydrolase"/>
    <property type="match status" value="1"/>
</dbReference>
<dbReference type="AlphaFoldDB" id="A0AAV2VLQ6"/>
<feature type="signal peptide" evidence="1">
    <location>
        <begin position="1"/>
        <end position="18"/>
    </location>
</feature>
<sequence length="356" mass="39770">MYKKLGLLACLISSQAFAQIDSATHYAINYEGRSVKDYAAGTVQFNFPGSALKTRFTGTTLAIHLKGKGDHFDVLVDGKLTTKILTNAGTATQKFELFTSAEPKTVVVEVVKRTENYDAMTDIVSLEHDGYLEGVWENQPHILFIGDSISAGFASESTKRDCTWDEIYNTSNARLAFPHQTGDILDSSITQVSLSGLGLIRNWDGNQSFHDLTYYADKSAAIFGSGTQYEDKHPDLIVIEVGTNDFSTDPKPHEPWANIDEVKTAWVERMVEFTQQLKYRYDDANIVYMPRPAYPYDYIVPATHEAMDILKGKGVTGLYSHTFVSPLEACIWHPTEAEHKDIATKLATFIQQNKLL</sequence>
<feature type="domain" description="Carbohydrate esterase 2 N-terminal" evidence="2">
    <location>
        <begin position="31"/>
        <end position="128"/>
    </location>
</feature>
<protein>
    <submittedName>
        <fullName evidence="3">Endoglucanase E-like</fullName>
    </submittedName>
</protein>
<dbReference type="RefSeq" id="WP_022610990.1">
    <property type="nucleotide sequence ID" value="NZ_LK391965.1"/>
</dbReference>
<dbReference type="InterPro" id="IPR040794">
    <property type="entry name" value="CE2_N"/>
</dbReference>
<name>A0AAV2VLQ6_9VIBR</name>
<dbReference type="Gene3D" id="3.40.50.1110">
    <property type="entry name" value="SGNH hydrolase"/>
    <property type="match status" value="1"/>
</dbReference>
<accession>A0AAV2VLQ6</accession>
<gene>
    <name evidence="3" type="ORF">VIBNISOn1_1530006</name>
</gene>
<keyword evidence="1" id="KW-0732">Signal</keyword>
<feature type="chain" id="PRO_5043932085" evidence="1">
    <location>
        <begin position="19"/>
        <end position="356"/>
    </location>
</feature>
<comment type="caution">
    <text evidence="3">The sequence shown here is derived from an EMBL/GenBank/DDBJ whole genome shotgun (WGS) entry which is preliminary data.</text>
</comment>
<dbReference type="PANTHER" id="PTHR37834">
    <property type="entry name" value="GDSL-LIKE LIPASE/ACYLHYDROLASE DOMAIN PROTEIN (AFU_ORTHOLOGUE AFUA_2G00620)"/>
    <property type="match status" value="1"/>
</dbReference>
<evidence type="ECO:0000259" key="2">
    <source>
        <dbReference type="Pfam" id="PF17996"/>
    </source>
</evidence>
<dbReference type="EMBL" id="CAOF01000061">
    <property type="protein sequence ID" value="CCO45552.1"/>
    <property type="molecule type" value="Genomic_DNA"/>
</dbReference>
<evidence type="ECO:0000313" key="4">
    <source>
        <dbReference type="Proteomes" id="UP000018211"/>
    </source>
</evidence>
<dbReference type="CDD" id="cd01831">
    <property type="entry name" value="Endoglucanase_E_like"/>
    <property type="match status" value="1"/>
</dbReference>
<reference evidence="3 4" key="1">
    <citation type="journal article" date="2013" name="ISME J.">
        <title>Comparative genomics of pathogenic lineages of Vibrio nigripulchritudo identifies virulence-associated traits.</title>
        <authorList>
            <person name="Goudenege D."/>
            <person name="Labreuche Y."/>
            <person name="Krin E."/>
            <person name="Ansquer D."/>
            <person name="Mangenot S."/>
            <person name="Calteau A."/>
            <person name="Medigue C."/>
            <person name="Mazel D."/>
            <person name="Polz M.F."/>
            <person name="Le Roux F."/>
        </authorList>
    </citation>
    <scope>NUCLEOTIDE SEQUENCE [LARGE SCALE GENOMIC DNA]</scope>
    <source>
        <strain evidence="3 4">SOn1</strain>
    </source>
</reference>
<dbReference type="InterPro" id="IPR052762">
    <property type="entry name" value="PCW_deacetylase/CE"/>
</dbReference>
<evidence type="ECO:0000313" key="3">
    <source>
        <dbReference type="EMBL" id="CCO45552.1"/>
    </source>
</evidence>
<dbReference type="GO" id="GO:0052689">
    <property type="term" value="F:carboxylic ester hydrolase activity"/>
    <property type="evidence" value="ECO:0007669"/>
    <property type="project" value="InterPro"/>
</dbReference>